<feature type="region of interest" description="Disordered" evidence="1">
    <location>
        <begin position="65"/>
        <end position="85"/>
    </location>
</feature>
<dbReference type="EMBL" id="GGEC01052247">
    <property type="protein sequence ID" value="MBX32731.1"/>
    <property type="molecule type" value="Transcribed_RNA"/>
</dbReference>
<evidence type="ECO:0000256" key="1">
    <source>
        <dbReference type="SAM" id="MobiDB-lite"/>
    </source>
</evidence>
<sequence>MGLPKYLSLLGNKDILWPPVSLLPKARFFSSLSLSLISRSRSLSLSSTFTGIRKLPFFSHREKNSLKPSMRSGYLASKSPTKDSNSDRLIISSVYK</sequence>
<accession>A0A2P2MR95</accession>
<organism evidence="2">
    <name type="scientific">Rhizophora mucronata</name>
    <name type="common">Asiatic mangrove</name>
    <dbReference type="NCBI Taxonomy" id="61149"/>
    <lineage>
        <taxon>Eukaryota</taxon>
        <taxon>Viridiplantae</taxon>
        <taxon>Streptophyta</taxon>
        <taxon>Embryophyta</taxon>
        <taxon>Tracheophyta</taxon>
        <taxon>Spermatophyta</taxon>
        <taxon>Magnoliopsida</taxon>
        <taxon>eudicotyledons</taxon>
        <taxon>Gunneridae</taxon>
        <taxon>Pentapetalae</taxon>
        <taxon>rosids</taxon>
        <taxon>fabids</taxon>
        <taxon>Malpighiales</taxon>
        <taxon>Rhizophoraceae</taxon>
        <taxon>Rhizophora</taxon>
    </lineage>
</organism>
<proteinExistence type="predicted"/>
<evidence type="ECO:0000313" key="2">
    <source>
        <dbReference type="EMBL" id="MBX32731.1"/>
    </source>
</evidence>
<dbReference type="AlphaFoldDB" id="A0A2P2MR95"/>
<name>A0A2P2MR95_RHIMU</name>
<protein>
    <submittedName>
        <fullName evidence="2">Uncharacterized protein</fullName>
    </submittedName>
</protein>
<reference evidence="2" key="1">
    <citation type="submission" date="2018-02" db="EMBL/GenBank/DDBJ databases">
        <title>Rhizophora mucronata_Transcriptome.</title>
        <authorList>
            <person name="Meera S.P."/>
            <person name="Sreeshan A."/>
            <person name="Augustine A."/>
        </authorList>
    </citation>
    <scope>NUCLEOTIDE SEQUENCE</scope>
    <source>
        <tissue evidence="2">Leaf</tissue>
    </source>
</reference>